<evidence type="ECO:0008006" key="3">
    <source>
        <dbReference type="Google" id="ProtNLM"/>
    </source>
</evidence>
<evidence type="ECO:0000313" key="1">
    <source>
        <dbReference type="EMBL" id="NMR77632.1"/>
    </source>
</evidence>
<feature type="non-terminal residue" evidence="1">
    <location>
        <position position="1"/>
    </location>
</feature>
<feature type="non-terminal residue" evidence="1">
    <location>
        <position position="156"/>
    </location>
</feature>
<dbReference type="EMBL" id="JABCMA010000927">
    <property type="protein sequence ID" value="NMR77632.1"/>
    <property type="molecule type" value="Genomic_DNA"/>
</dbReference>
<dbReference type="Proteomes" id="UP000565155">
    <property type="component" value="Unassembled WGS sequence"/>
</dbReference>
<protein>
    <recommendedName>
        <fullName evidence="3">RTX toxin</fullName>
    </recommendedName>
</protein>
<dbReference type="RefSeq" id="WP_169629883.1">
    <property type="nucleotide sequence ID" value="NZ_JABCMA010000927.1"/>
</dbReference>
<comment type="caution">
    <text evidence="1">The sequence shown here is derived from an EMBL/GenBank/DDBJ whole genome shotgun (WGS) entry which is preliminary data.</text>
</comment>
<accession>A0A7Y0R1R6</accession>
<organism evidence="1 2">
    <name type="scientific">Vibrio alginolyticus</name>
    <dbReference type="NCBI Taxonomy" id="663"/>
    <lineage>
        <taxon>Bacteria</taxon>
        <taxon>Pseudomonadati</taxon>
        <taxon>Pseudomonadota</taxon>
        <taxon>Gammaproteobacteria</taxon>
        <taxon>Vibrionales</taxon>
        <taxon>Vibrionaceae</taxon>
        <taxon>Vibrio</taxon>
    </lineage>
</organism>
<evidence type="ECO:0000313" key="2">
    <source>
        <dbReference type="Proteomes" id="UP000565155"/>
    </source>
</evidence>
<dbReference type="AlphaFoldDB" id="A0A7Y0R1R6"/>
<gene>
    <name evidence="1" type="ORF">HKB35_29060</name>
</gene>
<proteinExistence type="predicted"/>
<reference evidence="1 2" key="1">
    <citation type="submission" date="2020-04" db="EMBL/GenBank/DDBJ databases">
        <title>Whole-genome sequencing of Vibrio spp. from China reveals different genetic environments of blaCTX-M-14 among diverse lineages.</title>
        <authorList>
            <person name="Zheng Z."/>
            <person name="Ye L."/>
            <person name="Chen S."/>
        </authorList>
    </citation>
    <scope>NUCLEOTIDE SEQUENCE [LARGE SCALE GENOMIC DNA]</scope>
    <source>
        <strain evidence="1 2">Vb1636</strain>
    </source>
</reference>
<name>A0A7Y0R1R6_VIBAL</name>
<sequence length="156" mass="15998">VETPEDNALLLNSFGISDVDAVLDNPNAEYVLNVAVDSGYLALNANVISKYGLTVQGDGTGAVELKGSVADLNAAIAEGLIEFNPDLNFFGDVTVNITVDDQGNEGIVISGVDDTLNTNSSSFVIDVTAVNDAPETSPVTLTSIGEDSGVFAISAS</sequence>